<organism evidence="4 5">
    <name type="scientific">Lolium multiflorum</name>
    <name type="common">Italian ryegrass</name>
    <name type="synonym">Lolium perenne subsp. multiflorum</name>
    <dbReference type="NCBI Taxonomy" id="4521"/>
    <lineage>
        <taxon>Eukaryota</taxon>
        <taxon>Viridiplantae</taxon>
        <taxon>Streptophyta</taxon>
        <taxon>Embryophyta</taxon>
        <taxon>Tracheophyta</taxon>
        <taxon>Spermatophyta</taxon>
        <taxon>Magnoliopsida</taxon>
        <taxon>Liliopsida</taxon>
        <taxon>Poales</taxon>
        <taxon>Poaceae</taxon>
        <taxon>BOP clade</taxon>
        <taxon>Pooideae</taxon>
        <taxon>Poodae</taxon>
        <taxon>Poeae</taxon>
        <taxon>Poeae Chloroplast Group 2 (Poeae type)</taxon>
        <taxon>Loliodinae</taxon>
        <taxon>Loliinae</taxon>
        <taxon>Lolium</taxon>
    </lineage>
</organism>
<evidence type="ECO:0000259" key="3">
    <source>
        <dbReference type="PROSITE" id="PS50158"/>
    </source>
</evidence>
<evidence type="ECO:0000256" key="1">
    <source>
        <dbReference type="PROSITE-ProRule" id="PRU00047"/>
    </source>
</evidence>
<keyword evidence="5" id="KW-1185">Reference proteome</keyword>
<dbReference type="GO" id="GO:0003676">
    <property type="term" value="F:nucleic acid binding"/>
    <property type="evidence" value="ECO:0007669"/>
    <property type="project" value="InterPro"/>
</dbReference>
<dbReference type="GO" id="GO:0008270">
    <property type="term" value="F:zinc ion binding"/>
    <property type="evidence" value="ECO:0007669"/>
    <property type="project" value="UniProtKB-KW"/>
</dbReference>
<reference evidence="4" key="1">
    <citation type="submission" date="2023-07" db="EMBL/GenBank/DDBJ databases">
        <title>A chromosome-level genome assembly of Lolium multiflorum.</title>
        <authorList>
            <person name="Chen Y."/>
            <person name="Copetti D."/>
            <person name="Kolliker R."/>
            <person name="Studer B."/>
        </authorList>
    </citation>
    <scope>NUCLEOTIDE SEQUENCE</scope>
    <source>
        <strain evidence="4">02402/16</strain>
        <tissue evidence="4">Leaf</tissue>
    </source>
</reference>
<feature type="region of interest" description="Disordered" evidence="2">
    <location>
        <begin position="299"/>
        <end position="350"/>
    </location>
</feature>
<feature type="compositionally biased region" description="Basic and acidic residues" evidence="2">
    <location>
        <begin position="81"/>
        <end position="90"/>
    </location>
</feature>
<dbReference type="PROSITE" id="PS50158">
    <property type="entry name" value="ZF_CCHC"/>
    <property type="match status" value="1"/>
</dbReference>
<keyword evidence="1" id="KW-0863">Zinc-finger</keyword>
<gene>
    <name evidence="4" type="ORF">QYE76_016188</name>
</gene>
<accession>A0AAD8U5U0</accession>
<evidence type="ECO:0000256" key="2">
    <source>
        <dbReference type="SAM" id="MobiDB-lite"/>
    </source>
</evidence>
<keyword evidence="1" id="KW-0862">Zinc</keyword>
<dbReference type="EMBL" id="JAUUTY010000001">
    <property type="protein sequence ID" value="KAK1699491.1"/>
    <property type="molecule type" value="Genomic_DNA"/>
</dbReference>
<name>A0AAD8U5U0_LOLMU</name>
<dbReference type="Proteomes" id="UP001231189">
    <property type="component" value="Unassembled WGS sequence"/>
</dbReference>
<dbReference type="AlphaFoldDB" id="A0AAD8U5U0"/>
<dbReference type="InterPro" id="IPR001878">
    <property type="entry name" value="Znf_CCHC"/>
</dbReference>
<proteinExistence type="predicted"/>
<comment type="caution">
    <text evidence="4">The sequence shown here is derived from an EMBL/GenBank/DDBJ whole genome shotgun (WGS) entry which is preliminary data.</text>
</comment>
<dbReference type="InterPro" id="IPR036875">
    <property type="entry name" value="Znf_CCHC_sf"/>
</dbReference>
<keyword evidence="1" id="KW-0479">Metal-binding</keyword>
<dbReference type="SUPFAM" id="SSF57756">
    <property type="entry name" value="Retrovirus zinc finger-like domains"/>
    <property type="match status" value="1"/>
</dbReference>
<protein>
    <recommendedName>
        <fullName evidence="3">CCHC-type domain-containing protein</fullName>
    </recommendedName>
</protein>
<evidence type="ECO:0000313" key="4">
    <source>
        <dbReference type="EMBL" id="KAK1699491.1"/>
    </source>
</evidence>
<dbReference type="Gene3D" id="4.10.60.10">
    <property type="entry name" value="Zinc finger, CCHC-type"/>
    <property type="match status" value="1"/>
</dbReference>
<feature type="region of interest" description="Disordered" evidence="2">
    <location>
        <begin position="1"/>
        <end position="102"/>
    </location>
</feature>
<evidence type="ECO:0000313" key="5">
    <source>
        <dbReference type="Proteomes" id="UP001231189"/>
    </source>
</evidence>
<sequence length="405" mass="43627">MDRERRGKRRFDELGDGSDGWRRDQDLRQKLDRGAGGATTAAKGAGQRIPAERGRPPRKGVAREGATPPTGPVSARARYGPGEERPERAARHGSASRVTESGGGEAKHITCYNCGKQGHVQAECKDEPFCIKCNKSGHLSAMCAVLSRAAEPFWAGFGNPGSGFVCLEVPEEELLPPAPNAARVTLSQGILSAEQLEDELKDLVDEEWCWNVQDLSNGEFATSFPSKESLRMAIRGGGLNLPNCNIRAEVSAAVGDLTAAERLEEVWVKLFDVPPPYRHPVRILLAARELGRPIGVDDQSLELASAPERDEPHSYRYSPEPRWRTTPSSWETDDDGGGDSSGVDGEAFRGHFPPAGAEQRLLSPDLGFAMAAAPGRFLWVSFFVIGFRDEALNGGAASEGAGATP</sequence>
<dbReference type="PANTHER" id="PTHR33170:SF2">
    <property type="entry name" value="OS12G0531500 PROTEIN"/>
    <property type="match status" value="1"/>
</dbReference>
<dbReference type="SMART" id="SM00343">
    <property type="entry name" value="ZnF_C2HC"/>
    <property type="match status" value="2"/>
</dbReference>
<feature type="domain" description="CCHC-type" evidence="3">
    <location>
        <begin position="111"/>
        <end position="126"/>
    </location>
</feature>
<dbReference type="PANTHER" id="PTHR33170">
    <property type="entry name" value="DUF4283 DOMAIN-CONTAINING PROTEIN-RELATED"/>
    <property type="match status" value="1"/>
</dbReference>
<dbReference type="Pfam" id="PF00098">
    <property type="entry name" value="zf-CCHC"/>
    <property type="match status" value="1"/>
</dbReference>
<feature type="compositionally biased region" description="Basic and acidic residues" evidence="2">
    <location>
        <begin position="1"/>
        <end position="33"/>
    </location>
</feature>
<feature type="compositionally biased region" description="Basic and acidic residues" evidence="2">
    <location>
        <begin position="307"/>
        <end position="323"/>
    </location>
</feature>